<dbReference type="EnsemblPlants" id="AVESA.00010b.r2.1DG0143700.1">
    <property type="protein sequence ID" value="AVESA.00010b.r2.1DG0143700.1.CDS"/>
    <property type="gene ID" value="AVESA.00010b.r2.1DG0143700"/>
</dbReference>
<accession>A0ACD5TXC4</accession>
<evidence type="ECO:0000313" key="2">
    <source>
        <dbReference type="Proteomes" id="UP001732700"/>
    </source>
</evidence>
<reference evidence="1" key="1">
    <citation type="submission" date="2021-05" db="EMBL/GenBank/DDBJ databases">
        <authorList>
            <person name="Scholz U."/>
            <person name="Mascher M."/>
            <person name="Fiebig A."/>
        </authorList>
    </citation>
    <scope>NUCLEOTIDE SEQUENCE [LARGE SCALE GENOMIC DNA]</scope>
</reference>
<evidence type="ECO:0000313" key="1">
    <source>
        <dbReference type="EnsemblPlants" id="AVESA.00010b.r2.1DG0143700.1.CDS"/>
    </source>
</evidence>
<organism evidence="1 2">
    <name type="scientific">Avena sativa</name>
    <name type="common">Oat</name>
    <dbReference type="NCBI Taxonomy" id="4498"/>
    <lineage>
        <taxon>Eukaryota</taxon>
        <taxon>Viridiplantae</taxon>
        <taxon>Streptophyta</taxon>
        <taxon>Embryophyta</taxon>
        <taxon>Tracheophyta</taxon>
        <taxon>Spermatophyta</taxon>
        <taxon>Magnoliopsida</taxon>
        <taxon>Liliopsida</taxon>
        <taxon>Poales</taxon>
        <taxon>Poaceae</taxon>
        <taxon>BOP clade</taxon>
        <taxon>Pooideae</taxon>
        <taxon>Poodae</taxon>
        <taxon>Poeae</taxon>
        <taxon>Poeae Chloroplast Group 1 (Aveneae type)</taxon>
        <taxon>Aveninae</taxon>
        <taxon>Avena</taxon>
    </lineage>
</organism>
<protein>
    <submittedName>
        <fullName evidence="1">Uncharacterized protein</fullName>
    </submittedName>
</protein>
<reference evidence="1" key="2">
    <citation type="submission" date="2025-09" db="UniProtKB">
        <authorList>
            <consortium name="EnsemblPlants"/>
        </authorList>
    </citation>
    <scope>IDENTIFICATION</scope>
</reference>
<sequence length="521" mass="57628">MLGEQKNQSCALLQVFDTRDAPPVNDYEAELQRKTNEMGMTYIAYLNIMGDNLPKCDANPIQPWKYGKNIVKKEELKNLPIKMRRLHKWYLDFCKTRKEEWITAHIRDEVFLCGDDEIDFNIQDLYFLFNQKELDKAAISLYCVLWPRVGAKLREVVIMAKRNEKGSVFLVAALAAVIVLLSAQVRPAVAVVDGGYNSTIEAIVNAEVAKVRALAAGLIRLAFHDCFVRGCDGSVLLDSTPYNTSSVTTNPTLAGKTEKVSPSNGGLRGMEVVEIIRTKLKEQNIIVSCADAVQFAAREAAKVVSNGKIAYPINGPGRRDGVKSSSEDPGTFLPGPTFTFSQLSTVFGNKGLSEPELVALSGAHCIGVTNGASFRDRVFAPTSEINSSYQRVITDEWTPNPNGTFIMNIRDMGNYAVKKSRYTPNQVNMAAIGTLDNSFYNANLQNMVRFKSDWELRTNTPANDLMVKYMTTPGLWEADFSAAMTKLSSLVIADTEGPIWEEGSRVKCTATNLMSYPSTTP</sequence>
<proteinExistence type="predicted"/>
<name>A0ACD5TXC4_AVESA</name>
<keyword evidence="2" id="KW-1185">Reference proteome</keyword>
<dbReference type="Proteomes" id="UP001732700">
    <property type="component" value="Chromosome 1D"/>
</dbReference>